<dbReference type="GO" id="GO:0009073">
    <property type="term" value="P:aromatic amino acid family biosynthetic process"/>
    <property type="evidence" value="ECO:0007669"/>
    <property type="project" value="UniProtKB-KW"/>
</dbReference>
<comment type="subunit">
    <text evidence="11">Homotetramer.</text>
</comment>
<protein>
    <recommendedName>
        <fullName evidence="3 11">Chorismate synthase</fullName>
        <shortName evidence="11">CS</shortName>
        <ecNumber evidence="3 11">4.2.3.5</ecNumber>
    </recommendedName>
    <alternativeName>
        <fullName evidence="11">5-enolpyruvylshikimate-3-phosphate phospholyase</fullName>
    </alternativeName>
</protein>
<evidence type="ECO:0000256" key="4">
    <source>
        <dbReference type="ARBA" id="ARBA00022605"/>
    </source>
</evidence>
<comment type="cofactor">
    <cofactor evidence="11 12">
        <name>FMNH2</name>
        <dbReference type="ChEBI" id="CHEBI:57618"/>
    </cofactor>
    <text evidence="11 12">Reduced FMN (FMNH(2)).</text>
</comment>
<evidence type="ECO:0000256" key="3">
    <source>
        <dbReference type="ARBA" id="ARBA00013036"/>
    </source>
</evidence>
<keyword evidence="5 11" id="KW-0285">Flavoprotein</keyword>
<keyword evidence="7 11" id="KW-0274">FAD</keyword>
<dbReference type="Gene3D" id="3.60.150.10">
    <property type="entry name" value="Chorismate synthase AroC"/>
    <property type="match status" value="1"/>
</dbReference>
<dbReference type="AlphaFoldDB" id="A0A0A2C6H8"/>
<feature type="binding site" evidence="11">
    <location>
        <begin position="301"/>
        <end position="305"/>
    </location>
    <ligand>
        <name>FMN</name>
        <dbReference type="ChEBI" id="CHEBI:58210"/>
    </ligand>
</feature>
<dbReference type="GO" id="GO:0009423">
    <property type="term" value="P:chorismate biosynthetic process"/>
    <property type="evidence" value="ECO:0007669"/>
    <property type="project" value="UniProtKB-UniRule"/>
</dbReference>
<sequence>MGSSFGKLFTISTFGESHGGGVGVIIDGCPPRLELDINQIQNDLNRRRPGQSKITTPRNESDEVEILSGLLGNKTLGTPIAMVVRNKDHRPKDYSEIKKTFRPSHADATYQKKYGIQASSGGGRASARETIGRVAAGSVAKQLLTKSAKTEILAWVKRIHDIEAEIHPSEVTFDEIEKNIVRCPNQSAADLMIERVEAFGKEGDSCGGVIECIVRNPPIGLGMPVFDKLEADLAKALMSLPATKGFEVGSGFGGTYLKGSEHNDPFLPSDSNQLKTATNNSGGIQGGISNGEDIVLRVGFKPTATIRKSQKTIDEDGNAITLKATGRHDPCVLPRAVPMVEAMVALVLADHLLRQRGQCTD</sequence>
<keyword evidence="10 11" id="KW-0456">Lyase</keyword>
<dbReference type="SUPFAM" id="SSF103263">
    <property type="entry name" value="Chorismate synthase, AroC"/>
    <property type="match status" value="1"/>
</dbReference>
<dbReference type="InterPro" id="IPR020541">
    <property type="entry name" value="Chorismate_synthase_CS"/>
</dbReference>
<dbReference type="PANTHER" id="PTHR21085:SF0">
    <property type="entry name" value="CHORISMATE SYNTHASE"/>
    <property type="match status" value="1"/>
</dbReference>
<evidence type="ECO:0000256" key="2">
    <source>
        <dbReference type="ARBA" id="ARBA00008014"/>
    </source>
</evidence>
<keyword evidence="9 11" id="KW-0057">Aromatic amino acid biosynthesis</keyword>
<dbReference type="GO" id="GO:0004107">
    <property type="term" value="F:chorismate synthase activity"/>
    <property type="evidence" value="ECO:0007669"/>
    <property type="project" value="UniProtKB-UniRule"/>
</dbReference>
<keyword evidence="8 11" id="KW-0521">NADP</keyword>
<dbReference type="NCBIfam" id="NF003793">
    <property type="entry name" value="PRK05382.1"/>
    <property type="match status" value="1"/>
</dbReference>
<dbReference type="PROSITE" id="PS00789">
    <property type="entry name" value="CHORISMATE_SYNTHASE_3"/>
    <property type="match status" value="1"/>
</dbReference>
<evidence type="ECO:0000256" key="12">
    <source>
        <dbReference type="RuleBase" id="RU000605"/>
    </source>
</evidence>
<comment type="caution">
    <text evidence="11">Lacks conserved residue(s) required for the propagation of feature annotation.</text>
</comment>
<comment type="similarity">
    <text evidence="2 11 12">Belongs to the chorismate synthase family.</text>
</comment>
<dbReference type="FunFam" id="3.60.150.10:FF:000003">
    <property type="entry name" value="Chorismate synthase"/>
    <property type="match status" value="1"/>
</dbReference>
<dbReference type="GO" id="GO:0010181">
    <property type="term" value="F:FMN binding"/>
    <property type="evidence" value="ECO:0007669"/>
    <property type="project" value="TreeGrafter"/>
</dbReference>
<dbReference type="UniPathway" id="UPA00053">
    <property type="reaction ID" value="UER00090"/>
</dbReference>
<evidence type="ECO:0000256" key="8">
    <source>
        <dbReference type="ARBA" id="ARBA00022857"/>
    </source>
</evidence>
<feature type="binding site" evidence="11">
    <location>
        <position position="327"/>
    </location>
    <ligand>
        <name>FMN</name>
        <dbReference type="ChEBI" id="CHEBI:58210"/>
    </ligand>
</feature>
<feature type="binding site" evidence="11">
    <location>
        <begin position="124"/>
        <end position="126"/>
    </location>
    <ligand>
        <name>FMN</name>
        <dbReference type="ChEBI" id="CHEBI:58210"/>
    </ligand>
</feature>
<gene>
    <name evidence="11" type="primary">aroC</name>
    <name evidence="13" type="ORF">EV03_1209</name>
</gene>
<name>A0A0A2C6H8_PROMR</name>
<feature type="binding site" evidence="11">
    <location>
        <position position="47"/>
    </location>
    <ligand>
        <name>NADP(+)</name>
        <dbReference type="ChEBI" id="CHEBI:58349"/>
    </ligand>
</feature>
<dbReference type="GO" id="GO:0005829">
    <property type="term" value="C:cytosol"/>
    <property type="evidence" value="ECO:0007669"/>
    <property type="project" value="TreeGrafter"/>
</dbReference>
<dbReference type="InterPro" id="IPR035904">
    <property type="entry name" value="Chorismate_synth_AroC_sf"/>
</dbReference>
<evidence type="ECO:0000256" key="9">
    <source>
        <dbReference type="ARBA" id="ARBA00023141"/>
    </source>
</evidence>
<dbReference type="RefSeq" id="WP_036906168.1">
    <property type="nucleotide sequence ID" value="NZ_CP138967.1"/>
</dbReference>
<dbReference type="PANTHER" id="PTHR21085">
    <property type="entry name" value="CHORISMATE SYNTHASE"/>
    <property type="match status" value="1"/>
</dbReference>
<dbReference type="EMBL" id="JNAX01000012">
    <property type="protein sequence ID" value="KGG20249.1"/>
    <property type="molecule type" value="Genomic_DNA"/>
</dbReference>
<keyword evidence="6 11" id="KW-0288">FMN</keyword>
<evidence type="ECO:0000256" key="10">
    <source>
        <dbReference type="ARBA" id="ARBA00023239"/>
    </source>
</evidence>
<comment type="caution">
    <text evidence="13">The sequence shown here is derived from an EMBL/GenBank/DDBJ whole genome shotgun (WGS) entry which is preliminary data.</text>
</comment>
<dbReference type="NCBIfam" id="TIGR00033">
    <property type="entry name" value="aroC"/>
    <property type="match status" value="1"/>
</dbReference>
<evidence type="ECO:0000313" key="14">
    <source>
        <dbReference type="Proteomes" id="UP000030392"/>
    </source>
</evidence>
<dbReference type="HAMAP" id="MF_00300">
    <property type="entry name" value="Chorismate_synth"/>
    <property type="match status" value="1"/>
</dbReference>
<organism evidence="13 14">
    <name type="scientific">Prochlorococcus marinus str. PAC1</name>
    <dbReference type="NCBI Taxonomy" id="59924"/>
    <lineage>
        <taxon>Bacteria</taxon>
        <taxon>Bacillati</taxon>
        <taxon>Cyanobacteriota</taxon>
        <taxon>Cyanophyceae</taxon>
        <taxon>Synechococcales</taxon>
        <taxon>Prochlorococcaceae</taxon>
        <taxon>Prochlorococcus</taxon>
    </lineage>
</organism>
<feature type="binding site" evidence="11">
    <location>
        <position position="53"/>
    </location>
    <ligand>
        <name>NADP(+)</name>
        <dbReference type="ChEBI" id="CHEBI:58349"/>
    </ligand>
</feature>
<comment type="catalytic activity">
    <reaction evidence="11 12">
        <text>5-O-(1-carboxyvinyl)-3-phosphoshikimate = chorismate + phosphate</text>
        <dbReference type="Rhea" id="RHEA:21020"/>
        <dbReference type="ChEBI" id="CHEBI:29748"/>
        <dbReference type="ChEBI" id="CHEBI:43474"/>
        <dbReference type="ChEBI" id="CHEBI:57701"/>
        <dbReference type="EC" id="4.2.3.5"/>
    </reaction>
</comment>
<evidence type="ECO:0000256" key="11">
    <source>
        <dbReference type="HAMAP-Rule" id="MF_00300"/>
    </source>
</evidence>
<keyword evidence="4 11" id="KW-0028">Amino-acid biosynthesis</keyword>
<dbReference type="InterPro" id="IPR000453">
    <property type="entry name" value="Chorismate_synth"/>
</dbReference>
<dbReference type="PROSITE" id="PS00787">
    <property type="entry name" value="CHORISMATE_SYNTHASE_1"/>
    <property type="match status" value="1"/>
</dbReference>
<evidence type="ECO:0000313" key="13">
    <source>
        <dbReference type="EMBL" id="KGG20249.1"/>
    </source>
</evidence>
<evidence type="ECO:0000256" key="1">
    <source>
        <dbReference type="ARBA" id="ARBA00005044"/>
    </source>
</evidence>
<dbReference type="Pfam" id="PF01264">
    <property type="entry name" value="Chorismate_synt"/>
    <property type="match status" value="1"/>
</dbReference>
<dbReference type="GO" id="GO:0008652">
    <property type="term" value="P:amino acid biosynthetic process"/>
    <property type="evidence" value="ECO:0007669"/>
    <property type="project" value="UniProtKB-KW"/>
</dbReference>
<dbReference type="PROSITE" id="PS00788">
    <property type="entry name" value="CHORISMATE_SYNTHASE_2"/>
    <property type="match status" value="1"/>
</dbReference>
<reference evidence="14" key="1">
    <citation type="journal article" date="2014" name="Sci. Data">
        <title>Genomes of diverse isolates of the marine cyanobacterium Prochlorococcus.</title>
        <authorList>
            <person name="Biller S."/>
            <person name="Berube P."/>
            <person name="Thompson J."/>
            <person name="Kelly L."/>
            <person name="Roggensack S."/>
            <person name="Awad L."/>
            <person name="Roache-Johnson K."/>
            <person name="Ding H."/>
            <person name="Giovannoni S.J."/>
            <person name="Moore L.R."/>
            <person name="Chisholm S.W."/>
        </authorList>
    </citation>
    <scope>NUCLEOTIDE SEQUENCE [LARGE SCALE GENOMIC DNA]</scope>
    <source>
        <strain evidence="14">PAC1</strain>
    </source>
</reference>
<dbReference type="EC" id="4.2.3.5" evidence="3 11"/>
<dbReference type="PIRSF" id="PIRSF001456">
    <property type="entry name" value="Chorismate_synth"/>
    <property type="match status" value="1"/>
</dbReference>
<evidence type="ECO:0000256" key="7">
    <source>
        <dbReference type="ARBA" id="ARBA00022827"/>
    </source>
</evidence>
<comment type="function">
    <text evidence="11">Catalyzes the anti-1,4-elimination of the C-3 phosphate and the C-6 proR hydrogen from 5-enolpyruvylshikimate-3-phosphate (EPSP) to yield chorismate, which is the branch point compound that serves as the starting substrate for the three terminal pathways of aromatic amino acid biosynthesis. This reaction introduces a second double bond into the aromatic ring system.</text>
</comment>
<accession>A0A0A2C6H8</accession>
<dbReference type="CDD" id="cd07304">
    <property type="entry name" value="Chorismate_synthase"/>
    <property type="match status" value="1"/>
</dbReference>
<proteinExistence type="inferred from homology"/>
<dbReference type="Proteomes" id="UP000030392">
    <property type="component" value="Unassembled WGS sequence"/>
</dbReference>
<evidence type="ECO:0000256" key="6">
    <source>
        <dbReference type="ARBA" id="ARBA00022643"/>
    </source>
</evidence>
<feature type="binding site" evidence="11">
    <location>
        <position position="286"/>
    </location>
    <ligand>
        <name>FMN</name>
        <dbReference type="ChEBI" id="CHEBI:58210"/>
    </ligand>
</feature>
<comment type="pathway">
    <text evidence="1 11 12">Metabolic intermediate biosynthesis; chorismate biosynthesis; chorismate from D-erythrose 4-phosphate and phosphoenolpyruvate: step 7/7.</text>
</comment>
<evidence type="ECO:0000256" key="5">
    <source>
        <dbReference type="ARBA" id="ARBA00022630"/>
    </source>
</evidence>